<dbReference type="EMBL" id="KK117577">
    <property type="protein sequence ID" value="KFM70836.1"/>
    <property type="molecule type" value="Genomic_DNA"/>
</dbReference>
<dbReference type="AlphaFoldDB" id="A0A087U0E7"/>
<evidence type="ECO:0000256" key="1">
    <source>
        <dbReference type="SAM" id="SignalP"/>
    </source>
</evidence>
<feature type="chain" id="PRO_5001830125" evidence="1">
    <location>
        <begin position="19"/>
        <end position="101"/>
    </location>
</feature>
<evidence type="ECO:0000313" key="2">
    <source>
        <dbReference type="EMBL" id="KFM70836.1"/>
    </source>
</evidence>
<dbReference type="Proteomes" id="UP000054359">
    <property type="component" value="Unassembled WGS sequence"/>
</dbReference>
<keyword evidence="3" id="KW-1185">Reference proteome</keyword>
<protein>
    <submittedName>
        <fullName evidence="2">Uncharacterized protein</fullName>
    </submittedName>
</protein>
<reference evidence="2 3" key="1">
    <citation type="submission" date="2013-11" db="EMBL/GenBank/DDBJ databases">
        <title>Genome sequencing of Stegodyphus mimosarum.</title>
        <authorList>
            <person name="Bechsgaard J."/>
        </authorList>
    </citation>
    <scope>NUCLEOTIDE SEQUENCE [LARGE SCALE GENOMIC DNA]</scope>
</reference>
<name>A0A087U0E7_STEMI</name>
<accession>A0A087U0E7</accession>
<proteinExistence type="predicted"/>
<sequence>MNTFWVFIVASALVLVSCDDAPNDPELKAVQQKLRKLELIEKFIDAIPSNRKTTEQRSSEQRSDCIPVGGQCSLIAGLNCCGFRNWCNYNDEYVPADEYNP</sequence>
<dbReference type="OrthoDB" id="10318119at2759"/>
<keyword evidence="1" id="KW-0732">Signal</keyword>
<feature type="signal peptide" evidence="1">
    <location>
        <begin position="1"/>
        <end position="18"/>
    </location>
</feature>
<feature type="non-terminal residue" evidence="2">
    <location>
        <position position="101"/>
    </location>
</feature>
<gene>
    <name evidence="2" type="ORF">X975_23416</name>
</gene>
<evidence type="ECO:0000313" key="3">
    <source>
        <dbReference type="Proteomes" id="UP000054359"/>
    </source>
</evidence>
<organism evidence="2 3">
    <name type="scientific">Stegodyphus mimosarum</name>
    <name type="common">African social velvet spider</name>
    <dbReference type="NCBI Taxonomy" id="407821"/>
    <lineage>
        <taxon>Eukaryota</taxon>
        <taxon>Metazoa</taxon>
        <taxon>Ecdysozoa</taxon>
        <taxon>Arthropoda</taxon>
        <taxon>Chelicerata</taxon>
        <taxon>Arachnida</taxon>
        <taxon>Araneae</taxon>
        <taxon>Araneomorphae</taxon>
        <taxon>Entelegynae</taxon>
        <taxon>Eresoidea</taxon>
        <taxon>Eresidae</taxon>
        <taxon>Stegodyphus</taxon>
    </lineage>
</organism>